<sequence>MKSFDQANEHFEKAVRKLQENLQYLADQGKVSDRFLNMQNNILKTLINYQHEVMNTLNAYEQLAIDLSLKNSMEYKKLLDAKESFEAICIIHGIMDFPCWLAKGKRYLICEAVSHYRNGETQLSSTVMELVNELPAHERDLLWSILNKKAEAKWESELRALGIEIKAYA</sequence>
<dbReference type="EMBL" id="FWYF01000004">
    <property type="protein sequence ID" value="SMD37645.1"/>
    <property type="molecule type" value="Genomic_DNA"/>
</dbReference>
<dbReference type="AlphaFoldDB" id="A0A1W2GLV8"/>
<dbReference type="OrthoDB" id="1163747at2"/>
<gene>
    <name evidence="2" type="ORF">SAMN04488029_3388</name>
</gene>
<dbReference type="STRING" id="692418.SAMN04488029_3388"/>
<evidence type="ECO:0000256" key="1">
    <source>
        <dbReference type="SAM" id="Coils"/>
    </source>
</evidence>
<reference evidence="2 3" key="1">
    <citation type="submission" date="2017-04" db="EMBL/GenBank/DDBJ databases">
        <authorList>
            <person name="Afonso C.L."/>
            <person name="Miller P.J."/>
            <person name="Scott M.A."/>
            <person name="Spackman E."/>
            <person name="Goraichik I."/>
            <person name="Dimitrov K.M."/>
            <person name="Suarez D.L."/>
            <person name="Swayne D.E."/>
        </authorList>
    </citation>
    <scope>NUCLEOTIDE SEQUENCE [LARGE SCALE GENOMIC DNA]</scope>
    <source>
        <strain evidence="2 3">DSM 26133</strain>
    </source>
</reference>
<proteinExistence type="predicted"/>
<evidence type="ECO:0000313" key="2">
    <source>
        <dbReference type="EMBL" id="SMD37645.1"/>
    </source>
</evidence>
<dbReference type="Proteomes" id="UP000192472">
    <property type="component" value="Unassembled WGS sequence"/>
</dbReference>
<protein>
    <submittedName>
        <fullName evidence="2">Uncharacterized protein</fullName>
    </submittedName>
</protein>
<name>A0A1W2GLV8_REIFA</name>
<organism evidence="2 3">
    <name type="scientific">Reichenbachiella faecimaris</name>
    <dbReference type="NCBI Taxonomy" id="692418"/>
    <lineage>
        <taxon>Bacteria</taxon>
        <taxon>Pseudomonadati</taxon>
        <taxon>Bacteroidota</taxon>
        <taxon>Cytophagia</taxon>
        <taxon>Cytophagales</taxon>
        <taxon>Reichenbachiellaceae</taxon>
        <taxon>Reichenbachiella</taxon>
    </lineage>
</organism>
<dbReference type="RefSeq" id="WP_084374031.1">
    <property type="nucleotide sequence ID" value="NZ_FWYF01000004.1"/>
</dbReference>
<evidence type="ECO:0000313" key="3">
    <source>
        <dbReference type="Proteomes" id="UP000192472"/>
    </source>
</evidence>
<accession>A0A1W2GLV8</accession>
<keyword evidence="3" id="KW-1185">Reference proteome</keyword>
<keyword evidence="1" id="KW-0175">Coiled coil</keyword>
<feature type="coiled-coil region" evidence="1">
    <location>
        <begin position="1"/>
        <end position="28"/>
    </location>
</feature>